<name>A0A160FJR2_9BURK</name>
<accession>A0A160FJR2</accession>
<proteinExistence type="predicted"/>
<dbReference type="Proteomes" id="UP000076852">
    <property type="component" value="Chromosome 1"/>
</dbReference>
<reference evidence="1 2" key="1">
    <citation type="journal article" date="2016" name="Gene">
        <title>PacBio SMRT assembly of a complex multi-replicon genome reveals chlorocatechol degradative operon in a region of genome plasticity.</title>
        <authorList>
            <person name="Ricker N."/>
            <person name="Shen S.Y."/>
            <person name="Goordial J."/>
            <person name="Jin S."/>
            <person name="Fulthorpe R.R."/>
        </authorList>
    </citation>
    <scope>NUCLEOTIDE SEQUENCE [LARGE SCALE GENOMIC DNA]</scope>
    <source>
        <strain evidence="1 2">OLGA172</strain>
    </source>
</reference>
<dbReference type="EMBL" id="CP014578">
    <property type="protein sequence ID" value="ANB72188.1"/>
    <property type="molecule type" value="Genomic_DNA"/>
</dbReference>
<dbReference type="KEGG" id="buz:AYM40_07290"/>
<gene>
    <name evidence="1" type="ORF">AYM40_07290</name>
</gene>
<dbReference type="STRING" id="1804984.AYM40_07290"/>
<evidence type="ECO:0000313" key="1">
    <source>
        <dbReference type="EMBL" id="ANB72188.1"/>
    </source>
</evidence>
<dbReference type="AlphaFoldDB" id="A0A160FJR2"/>
<protein>
    <submittedName>
        <fullName evidence="1">Uncharacterized protein</fullName>
    </submittedName>
</protein>
<keyword evidence="2" id="KW-1185">Reference proteome</keyword>
<sequence length="77" mass="8778">MTVGHIEILLLFEHQIRNLTIERGAQRREQKARYRLGAQPLAVGALATAPGGYLCHEFDNNAFRTSFLILKVYLPRL</sequence>
<organism evidence="1 2">
    <name type="scientific">Paraburkholderia phytofirmans OLGA172</name>
    <dbReference type="NCBI Taxonomy" id="1417228"/>
    <lineage>
        <taxon>Bacteria</taxon>
        <taxon>Pseudomonadati</taxon>
        <taxon>Pseudomonadota</taxon>
        <taxon>Betaproteobacteria</taxon>
        <taxon>Burkholderiales</taxon>
        <taxon>Burkholderiaceae</taxon>
        <taxon>Paraburkholderia</taxon>
    </lineage>
</organism>
<evidence type="ECO:0000313" key="2">
    <source>
        <dbReference type="Proteomes" id="UP000076852"/>
    </source>
</evidence>